<evidence type="ECO:0000313" key="4">
    <source>
        <dbReference type="Proteomes" id="UP000683310"/>
    </source>
</evidence>
<proteinExistence type="predicted"/>
<name>A0ABX8CJG9_9NOCA</name>
<gene>
    <name evidence="3" type="ORF">KHQ06_28275</name>
</gene>
<evidence type="ECO:0008006" key="5">
    <source>
        <dbReference type="Google" id="ProtNLM"/>
    </source>
</evidence>
<accession>A0ABX8CJG9</accession>
<protein>
    <recommendedName>
        <fullName evidence="5">Secreted protein</fullName>
    </recommendedName>
</protein>
<sequence length="57" mass="5870">MILWVPMSMTMMATVTVQASTVDAITASQAATASRGAAPEALMRRSTRGASTVTANP</sequence>
<evidence type="ECO:0000313" key="3">
    <source>
        <dbReference type="EMBL" id="QVI20119.1"/>
    </source>
</evidence>
<evidence type="ECO:0000256" key="1">
    <source>
        <dbReference type="SAM" id="MobiDB-lite"/>
    </source>
</evidence>
<dbReference type="Proteomes" id="UP000683310">
    <property type="component" value="Chromosome"/>
</dbReference>
<feature type="signal peptide" evidence="2">
    <location>
        <begin position="1"/>
        <end position="19"/>
    </location>
</feature>
<feature type="compositionally biased region" description="Polar residues" evidence="1">
    <location>
        <begin position="48"/>
        <end position="57"/>
    </location>
</feature>
<feature type="region of interest" description="Disordered" evidence="1">
    <location>
        <begin position="33"/>
        <end position="57"/>
    </location>
</feature>
<dbReference type="EMBL" id="CP074371">
    <property type="protein sequence ID" value="QVI20119.1"/>
    <property type="molecule type" value="Genomic_DNA"/>
</dbReference>
<keyword evidence="4" id="KW-1185">Reference proteome</keyword>
<reference evidence="3 4" key="1">
    <citation type="submission" date="2021-04" db="EMBL/GenBank/DDBJ databases">
        <title>Nocardia tengchongensis.</title>
        <authorList>
            <person name="Zhuang k."/>
            <person name="Ran Y."/>
            <person name="Li W."/>
        </authorList>
    </citation>
    <scope>NUCLEOTIDE SEQUENCE [LARGE SCALE GENOMIC DNA]</scope>
    <source>
        <strain evidence="3 4">CFH S0057</strain>
    </source>
</reference>
<keyword evidence="2" id="KW-0732">Signal</keyword>
<feature type="chain" id="PRO_5045580795" description="Secreted protein" evidence="2">
    <location>
        <begin position="20"/>
        <end position="57"/>
    </location>
</feature>
<evidence type="ECO:0000256" key="2">
    <source>
        <dbReference type="SAM" id="SignalP"/>
    </source>
</evidence>
<organism evidence="3 4">
    <name type="scientific">Nocardia tengchongensis</name>
    <dbReference type="NCBI Taxonomy" id="2055889"/>
    <lineage>
        <taxon>Bacteria</taxon>
        <taxon>Bacillati</taxon>
        <taxon>Actinomycetota</taxon>
        <taxon>Actinomycetes</taxon>
        <taxon>Mycobacteriales</taxon>
        <taxon>Nocardiaceae</taxon>
        <taxon>Nocardia</taxon>
    </lineage>
</organism>